<reference evidence="4 5" key="1">
    <citation type="submission" date="2018-12" db="EMBL/GenBank/DDBJ databases">
        <title>Genome sequencing of Prevotella sp. KCOM 3155 (= JS262).</title>
        <authorList>
            <person name="Kook J.-K."/>
            <person name="Park S.-N."/>
            <person name="Lim Y.K."/>
        </authorList>
    </citation>
    <scope>NUCLEOTIDE SEQUENCE [LARGE SCALE GENOMIC DNA]</scope>
    <source>
        <strain evidence="4 5">KCOM 3155</strain>
    </source>
</reference>
<comment type="caution">
    <text evidence="4">The sequence shown here is derived from an EMBL/GenBank/DDBJ whole genome shotgun (WGS) entry which is preliminary data.</text>
</comment>
<protein>
    <recommendedName>
        <fullName evidence="6">CARDB domain-containing protein</fullName>
    </recommendedName>
</protein>
<dbReference type="InterPro" id="IPR011628">
    <property type="entry name" value="Cleaved_adhesin"/>
</dbReference>
<dbReference type="OrthoDB" id="1086190at2"/>
<dbReference type="Gene3D" id="2.60.120.200">
    <property type="match status" value="2"/>
</dbReference>
<dbReference type="Pfam" id="PF07675">
    <property type="entry name" value="Cleaved_Adhesin"/>
    <property type="match status" value="1"/>
</dbReference>
<feature type="domain" description="CARDB" evidence="3">
    <location>
        <begin position="624"/>
        <end position="718"/>
    </location>
</feature>
<feature type="signal peptide" evidence="1">
    <location>
        <begin position="1"/>
        <end position="23"/>
    </location>
</feature>
<dbReference type="EMBL" id="RYYU01000001">
    <property type="protein sequence ID" value="RUL58495.1"/>
    <property type="molecule type" value="Genomic_DNA"/>
</dbReference>
<evidence type="ECO:0008006" key="6">
    <source>
        <dbReference type="Google" id="ProtNLM"/>
    </source>
</evidence>
<organism evidence="4 5">
    <name type="scientific">Prevotella koreensis</name>
    <dbReference type="NCBI Taxonomy" id="2490854"/>
    <lineage>
        <taxon>Bacteria</taxon>
        <taxon>Pseudomonadati</taxon>
        <taxon>Bacteroidota</taxon>
        <taxon>Bacteroidia</taxon>
        <taxon>Bacteroidales</taxon>
        <taxon>Prevotellaceae</taxon>
        <taxon>Prevotella</taxon>
    </lineage>
</organism>
<accession>A0A3S0P9A3</accession>
<dbReference type="InterPro" id="IPR013783">
    <property type="entry name" value="Ig-like_fold"/>
</dbReference>
<evidence type="ECO:0000313" key="5">
    <source>
        <dbReference type="Proteomes" id="UP000278983"/>
    </source>
</evidence>
<evidence type="ECO:0000256" key="1">
    <source>
        <dbReference type="SAM" id="SignalP"/>
    </source>
</evidence>
<dbReference type="AlphaFoldDB" id="A0A3S0P9A3"/>
<dbReference type="NCBIfam" id="NF038128">
    <property type="entry name" value="choice_anch_J"/>
    <property type="match status" value="2"/>
</dbReference>
<sequence length="1066" mass="116178">MSKKLTSLMVIAAAGLLSLPVQAQNYVAKKAAKAGEPMLMAIQRPTFGKMPSENMLIKAVESEELKKSEYERLFSQNIRTNNVASGFKVAPNVDVLPYLNPISTKANFDDLAVFDANGDGSTWAFEEGKTPCAKYKYNKDNDADDWLATPGIKLKGGKRYILKFEARQASSYFPEKIEVKMAKADNPITAAALAAGTVVMPETGFEGREFAVFEKEIEAPSDGYYSFGIHAISEKNMFNIYVKNISVEAGLEANAPDSPTVEVTPADGGLLKAEIKMTAPTKDISGVNLTGNLSKLVLLRDGKEVWSKNDVAPGAVCTFNDETFPNDGDFKYIAIPYDANGDAGKKSEEVAVYVGVDKPKPCEWLKNVDNHTKINLTWSRVEEGVGGHFLDPTTVKYTVYKAAIASFMGISFPVIDDIENPIVQVTDKQAYEYDFDCDEGKQAFKFFGIRTESRGGVNESTTFSEPILVGKPEELPIIEHFENKGFNSVWFSDGVYGGLYLSRNASDGDGYALNFRLNPKAEQAGEGHLSSGKINLNPAGNPQLLFDVMTENSNSNLSIWGSKDGGEFTKIKDITLTNAYKKERLSLNDFKGGRFAQVRFVSNFADKNDSVIIDNIMIRDVRAKDLGVEMSNPETVKAGEKATITVTVENCGEQVCDNYKVDFYAGGKLIKTENVAEGLKSFDKKQITFDYKTTIFDEAGDVALKAVVTVEGDLKDENNVAESVITVKHSTSPSPTNLNGTEGQNGVTLTWQAPASTTEEKTEGFDDESVFVPFSIGGITKDVHIGTIGDWTLYDGNGMQVYGFQGASFPNSGAHQAWQVFNPDAVMENWTVMTPKSGKQYMISFCPADQNSTPEADHWLISPQLPGNAQTISFFSKQISTVDQTAQGYYGLEKFEVLSTTAATCTDVSTFTKVGDGQISNADWSEFTFNLPAGTTFFAIRHTSKDIFGLLVDDVKFSTGAGSIASYNIYVDGELYTNVDGNTLTAIVSGLSVGSHVFGVTAVYANGQESKPVTFVLETTSIDKLSVDGKPVDIYTVDGKLVRKQATTLEGLNGLYIINNQKVIIR</sequence>
<dbReference type="Proteomes" id="UP000278983">
    <property type="component" value="Unassembled WGS sequence"/>
</dbReference>
<dbReference type="Pfam" id="PF07705">
    <property type="entry name" value="CARDB"/>
    <property type="match status" value="1"/>
</dbReference>
<keyword evidence="5" id="KW-1185">Reference proteome</keyword>
<dbReference type="InterPro" id="IPR011635">
    <property type="entry name" value="CARDB"/>
</dbReference>
<dbReference type="Gene3D" id="2.60.40.10">
    <property type="entry name" value="Immunoglobulins"/>
    <property type="match status" value="2"/>
</dbReference>
<dbReference type="RefSeq" id="WP_126677592.1">
    <property type="nucleotide sequence ID" value="NZ_RYYU01000001.1"/>
</dbReference>
<feature type="chain" id="PRO_5018690049" description="CARDB domain-containing protein" evidence="1">
    <location>
        <begin position="24"/>
        <end position="1066"/>
    </location>
</feature>
<name>A0A3S0P9A3_9BACT</name>
<feature type="domain" description="Cleaved adhesin" evidence="2">
    <location>
        <begin position="808"/>
        <end position="956"/>
    </location>
</feature>
<keyword evidence="1" id="KW-0732">Signal</keyword>
<gene>
    <name evidence="4" type="ORF">EHV08_01065</name>
</gene>
<evidence type="ECO:0000259" key="2">
    <source>
        <dbReference type="Pfam" id="PF07675"/>
    </source>
</evidence>
<proteinExistence type="predicted"/>
<evidence type="ECO:0000259" key="3">
    <source>
        <dbReference type="Pfam" id="PF07705"/>
    </source>
</evidence>
<evidence type="ECO:0000313" key="4">
    <source>
        <dbReference type="EMBL" id="RUL58495.1"/>
    </source>
</evidence>